<dbReference type="RefSeq" id="WP_190467955.1">
    <property type="nucleotide sequence ID" value="NZ_JACJPW010000057.1"/>
</dbReference>
<dbReference type="InterPro" id="IPR011701">
    <property type="entry name" value="MFS"/>
</dbReference>
<dbReference type="AlphaFoldDB" id="A0A926ZHX0"/>
<name>A0A926ZHX0_9CYAN</name>
<comment type="subcellular location">
    <subcellularLocation>
        <location evidence="1">Cell membrane</location>
        <topology evidence="1">Multi-pass membrane protein</topology>
    </subcellularLocation>
</comment>
<dbReference type="InterPro" id="IPR036259">
    <property type="entry name" value="MFS_trans_sf"/>
</dbReference>
<evidence type="ECO:0000313" key="8">
    <source>
        <dbReference type="EMBL" id="MBD2183500.1"/>
    </source>
</evidence>
<comment type="caution">
    <text evidence="8">The sequence shown here is derived from an EMBL/GenBank/DDBJ whole genome shotgun (WGS) entry which is preliminary data.</text>
</comment>
<feature type="transmembrane region" description="Helical" evidence="7">
    <location>
        <begin position="342"/>
        <end position="363"/>
    </location>
</feature>
<dbReference type="SUPFAM" id="SSF103473">
    <property type="entry name" value="MFS general substrate transporter"/>
    <property type="match status" value="1"/>
</dbReference>
<reference evidence="8" key="1">
    <citation type="journal article" date="2015" name="ISME J.">
        <title>Draft Genome Sequence of Streptomyces incarnatus NRRL8089, which Produces the Nucleoside Antibiotic Sinefungin.</title>
        <authorList>
            <person name="Oshima K."/>
            <person name="Hattori M."/>
            <person name="Shimizu H."/>
            <person name="Fukuda K."/>
            <person name="Nemoto M."/>
            <person name="Inagaki K."/>
            <person name="Tamura T."/>
        </authorList>
    </citation>
    <scope>NUCLEOTIDE SEQUENCE</scope>
    <source>
        <strain evidence="8">FACHB-1375</strain>
    </source>
</reference>
<protein>
    <submittedName>
        <fullName evidence="8">MFS transporter</fullName>
    </submittedName>
</protein>
<keyword evidence="6 7" id="KW-0472">Membrane</keyword>
<dbReference type="PANTHER" id="PTHR43266">
    <property type="entry name" value="MACROLIDE-EFFLUX PROTEIN"/>
    <property type="match status" value="1"/>
</dbReference>
<keyword evidence="5 7" id="KW-1133">Transmembrane helix</keyword>
<feature type="transmembrane region" description="Helical" evidence="7">
    <location>
        <begin position="158"/>
        <end position="181"/>
    </location>
</feature>
<evidence type="ECO:0000256" key="5">
    <source>
        <dbReference type="ARBA" id="ARBA00022989"/>
    </source>
</evidence>
<feature type="transmembrane region" description="Helical" evidence="7">
    <location>
        <begin position="68"/>
        <end position="89"/>
    </location>
</feature>
<keyword evidence="4 7" id="KW-0812">Transmembrane</keyword>
<feature type="transmembrane region" description="Helical" evidence="7">
    <location>
        <begin position="282"/>
        <end position="307"/>
    </location>
</feature>
<organism evidence="8 9">
    <name type="scientific">Aerosakkonema funiforme FACHB-1375</name>
    <dbReference type="NCBI Taxonomy" id="2949571"/>
    <lineage>
        <taxon>Bacteria</taxon>
        <taxon>Bacillati</taxon>
        <taxon>Cyanobacteriota</taxon>
        <taxon>Cyanophyceae</taxon>
        <taxon>Oscillatoriophycideae</taxon>
        <taxon>Aerosakkonematales</taxon>
        <taxon>Aerosakkonemataceae</taxon>
        <taxon>Aerosakkonema</taxon>
    </lineage>
</organism>
<evidence type="ECO:0000256" key="7">
    <source>
        <dbReference type="SAM" id="Phobius"/>
    </source>
</evidence>
<accession>A0A926ZHX0</accession>
<feature type="transmembrane region" description="Helical" evidence="7">
    <location>
        <begin position="394"/>
        <end position="414"/>
    </location>
</feature>
<evidence type="ECO:0000256" key="3">
    <source>
        <dbReference type="ARBA" id="ARBA00022475"/>
    </source>
</evidence>
<dbReference type="Gene3D" id="1.20.1250.20">
    <property type="entry name" value="MFS general substrate transporter like domains"/>
    <property type="match status" value="1"/>
</dbReference>
<feature type="transmembrane region" description="Helical" evidence="7">
    <location>
        <begin position="249"/>
        <end position="270"/>
    </location>
</feature>
<dbReference type="EMBL" id="JACJPW010000057">
    <property type="protein sequence ID" value="MBD2183500.1"/>
    <property type="molecule type" value="Genomic_DNA"/>
</dbReference>
<feature type="transmembrane region" description="Helical" evidence="7">
    <location>
        <begin position="36"/>
        <end position="61"/>
    </location>
</feature>
<sequence>MRKFILVWSGQTASIIGSQMTSFAMTIWAWEMTGHATALALFGLFNQLPRILIAPFAGVIVDRFSRKVLMMLGDTVAGLSAIAIVLLYLTGNLQIWHLYVTATINGSFEEIQELAYLAAISTMVPKQQYSRASSISFLASYGSSIVAPALAGTCYPTIGFMGILIVDIATFAIAIATLLLVPIPQPNITETESFSHPNIYKEIWFGWRYIVARPSLLAMLVFISLFWFAHDFGASLYAPMILARTGNDARVLATVASVAGASGVVGALLMSTLGGPKRRIQGFLLGTIAVGMSKIVFGFAQILWIWIPAQFCSSINFPMLGSCSDAIWLAKVKPQVQGRVFAIRSMSVLMASTLGYSVAGPLADYVFEPAMKPGGSLAVIFGGIFGNKAGAGMALLYVISSICLLAIGLIGYTSRRLREVEIIMPDCDVE</sequence>
<reference evidence="8" key="2">
    <citation type="submission" date="2020-08" db="EMBL/GenBank/DDBJ databases">
        <authorList>
            <person name="Chen M."/>
            <person name="Teng W."/>
            <person name="Zhao L."/>
            <person name="Hu C."/>
            <person name="Zhou Y."/>
            <person name="Han B."/>
            <person name="Song L."/>
            <person name="Shu W."/>
        </authorList>
    </citation>
    <scope>NUCLEOTIDE SEQUENCE</scope>
    <source>
        <strain evidence="8">FACHB-1375</strain>
    </source>
</reference>
<feature type="transmembrane region" description="Helical" evidence="7">
    <location>
        <begin position="12"/>
        <end position="30"/>
    </location>
</feature>
<dbReference type="GO" id="GO:0022857">
    <property type="term" value="F:transmembrane transporter activity"/>
    <property type="evidence" value="ECO:0007669"/>
    <property type="project" value="InterPro"/>
</dbReference>
<dbReference type="PANTHER" id="PTHR43266:SF2">
    <property type="entry name" value="MAJOR FACILITATOR SUPERFAMILY (MFS) PROFILE DOMAIN-CONTAINING PROTEIN"/>
    <property type="match status" value="1"/>
</dbReference>
<keyword evidence="2" id="KW-0813">Transport</keyword>
<dbReference type="Proteomes" id="UP000641646">
    <property type="component" value="Unassembled WGS sequence"/>
</dbReference>
<keyword evidence="3" id="KW-1003">Cell membrane</keyword>
<evidence type="ECO:0000256" key="2">
    <source>
        <dbReference type="ARBA" id="ARBA00022448"/>
    </source>
</evidence>
<evidence type="ECO:0000256" key="6">
    <source>
        <dbReference type="ARBA" id="ARBA00023136"/>
    </source>
</evidence>
<dbReference type="CDD" id="cd06173">
    <property type="entry name" value="MFS_MefA_like"/>
    <property type="match status" value="1"/>
</dbReference>
<evidence type="ECO:0000256" key="4">
    <source>
        <dbReference type="ARBA" id="ARBA00022692"/>
    </source>
</evidence>
<dbReference type="GO" id="GO:0005886">
    <property type="term" value="C:plasma membrane"/>
    <property type="evidence" value="ECO:0007669"/>
    <property type="project" value="UniProtKB-SubCell"/>
</dbReference>
<keyword evidence="9" id="KW-1185">Reference proteome</keyword>
<evidence type="ECO:0000256" key="1">
    <source>
        <dbReference type="ARBA" id="ARBA00004651"/>
    </source>
</evidence>
<dbReference type="Pfam" id="PF07690">
    <property type="entry name" value="MFS_1"/>
    <property type="match status" value="1"/>
</dbReference>
<proteinExistence type="predicted"/>
<feature type="transmembrane region" description="Helical" evidence="7">
    <location>
        <begin position="210"/>
        <end position="229"/>
    </location>
</feature>
<evidence type="ECO:0000313" key="9">
    <source>
        <dbReference type="Proteomes" id="UP000641646"/>
    </source>
</evidence>
<gene>
    <name evidence="8" type="ORF">H6G03_20975</name>
</gene>